<evidence type="ECO:0000313" key="4">
    <source>
        <dbReference type="EMBL" id="SLN18415.1"/>
    </source>
</evidence>
<dbReference type="SUPFAM" id="SSF51735">
    <property type="entry name" value="NAD(P)-binding Rossmann-fold domains"/>
    <property type="match status" value="1"/>
</dbReference>
<dbReference type="Pfam" id="PF01232">
    <property type="entry name" value="Mannitol_dh"/>
    <property type="match status" value="1"/>
</dbReference>
<dbReference type="InterPro" id="IPR013118">
    <property type="entry name" value="Mannitol_DH_C"/>
</dbReference>
<feature type="domain" description="Mannitol dehydrogenase N-terminal" evidence="2">
    <location>
        <begin position="40"/>
        <end position="288"/>
    </location>
</feature>
<dbReference type="SUPFAM" id="SSF48179">
    <property type="entry name" value="6-phosphogluconate dehydrogenase C-terminal domain-like"/>
    <property type="match status" value="1"/>
</dbReference>
<dbReference type="InterPro" id="IPR036291">
    <property type="entry name" value="NAD(P)-bd_dom_sf"/>
</dbReference>
<dbReference type="Pfam" id="PF08125">
    <property type="entry name" value="Mannitol_dh_C"/>
    <property type="match status" value="1"/>
</dbReference>
<evidence type="ECO:0000259" key="2">
    <source>
        <dbReference type="Pfam" id="PF01232"/>
    </source>
</evidence>
<dbReference type="PANTHER" id="PTHR43362">
    <property type="entry name" value="MANNITOL DEHYDROGENASE DSF1-RELATED"/>
    <property type="match status" value="1"/>
</dbReference>
<dbReference type="InterPro" id="IPR013328">
    <property type="entry name" value="6PGD_dom2"/>
</dbReference>
<dbReference type="InterPro" id="IPR008927">
    <property type="entry name" value="6-PGluconate_DH-like_C_sf"/>
</dbReference>
<proteinExistence type="predicted"/>
<gene>
    <name evidence="4" type="primary">mtlK_1</name>
    <name evidence="4" type="ORF">PSJ8397_00596</name>
</gene>
<evidence type="ECO:0000259" key="3">
    <source>
        <dbReference type="Pfam" id="PF08125"/>
    </source>
</evidence>
<dbReference type="PRINTS" id="PR00084">
    <property type="entry name" value="MTLDHDRGNASE"/>
</dbReference>
<keyword evidence="1 4" id="KW-0560">Oxidoreductase</keyword>
<evidence type="ECO:0000313" key="5">
    <source>
        <dbReference type="Proteomes" id="UP000193623"/>
    </source>
</evidence>
<dbReference type="InterPro" id="IPR000669">
    <property type="entry name" value="Mannitol_DH"/>
</dbReference>
<dbReference type="PANTHER" id="PTHR43362:SF1">
    <property type="entry name" value="MANNITOL DEHYDROGENASE 2-RELATED"/>
    <property type="match status" value="1"/>
</dbReference>
<dbReference type="Proteomes" id="UP000193623">
    <property type="component" value="Unassembled WGS sequence"/>
</dbReference>
<feature type="domain" description="Mannitol dehydrogenase C-terminal" evidence="3">
    <location>
        <begin position="298"/>
        <end position="485"/>
    </location>
</feature>
<dbReference type="Gene3D" id="1.10.1040.10">
    <property type="entry name" value="N-(1-d-carboxylethyl)-l-norvaline Dehydrogenase, domain 2"/>
    <property type="match status" value="1"/>
</dbReference>
<accession>A0A1Y5RMI8</accession>
<protein>
    <submittedName>
        <fullName evidence="4">Mannitol 2-dehydrogenase</fullName>
        <ecNumber evidence="4">1.1.1.67</ecNumber>
    </submittedName>
</protein>
<dbReference type="AlphaFoldDB" id="A0A1Y5RMI8"/>
<sequence>MDELMTKPKTLPTPLGNATLDQLPAQIKRPTYDRAALTPGIVHVGLGNFHRAHQAWYLHRLMEQGLAHDWAIIGASVRVEDADQRDRLLAQDCLTTLIELDPSGTSAEVVGSMIDYLPIEDGHGPLIGQMTDPAIRIVSLTVTEGGYFLDPATKKFDPSHADMQHDAANLNSPRTVFGAMVAALKARRAAGDVPFTCQSCDNLPGNGAILADVVIGLATLADPDLGDWVAQEVMFPNSMVDCIVPATGPKERALVTDLGVNDRAPVTHENFRQWVMEDRFCAGRPPWEQVDVTLTDQVHAYEAMKLRLLNGGHQIIAAPADLLGLDTIAEAMATPAIAQFLRVVSLTEIAPHVDVVPGVPAETYIDLVADRFRNRAIHDTVRRVAFDGSSRHTGAVIPVIRDAIAAGADLEGLALSQALWAKMCAGTREDGSDIAANDPVWDDLHATAIQAQSDPQLWLEQRQFYGSIADDDRFARAFAQAVASLNEVGVLQTLETFAQGHGQALH</sequence>
<name>A0A1Y5RMI8_9RHOB</name>
<dbReference type="OrthoDB" id="271711at2"/>
<reference evidence="4 5" key="1">
    <citation type="submission" date="2017-03" db="EMBL/GenBank/DDBJ databases">
        <authorList>
            <person name="Afonso C.L."/>
            <person name="Miller P.J."/>
            <person name="Scott M.A."/>
            <person name="Spackman E."/>
            <person name="Goraichik I."/>
            <person name="Dimitrov K.M."/>
            <person name="Suarez D.L."/>
            <person name="Swayne D.E."/>
        </authorList>
    </citation>
    <scope>NUCLEOTIDE SEQUENCE [LARGE SCALE GENOMIC DNA]</scope>
    <source>
        <strain evidence="4 5">CECT 8397</strain>
    </source>
</reference>
<dbReference type="Gene3D" id="3.40.50.720">
    <property type="entry name" value="NAD(P)-binding Rossmann-like Domain"/>
    <property type="match status" value="1"/>
</dbReference>
<dbReference type="GO" id="GO:0050086">
    <property type="term" value="F:mannitol 2-dehydrogenase activity"/>
    <property type="evidence" value="ECO:0007669"/>
    <property type="project" value="UniProtKB-EC"/>
</dbReference>
<dbReference type="EC" id="1.1.1.67" evidence="4"/>
<organism evidence="4 5">
    <name type="scientific">Pseudooctadecabacter jejudonensis</name>
    <dbReference type="NCBI Taxonomy" id="1391910"/>
    <lineage>
        <taxon>Bacteria</taxon>
        <taxon>Pseudomonadati</taxon>
        <taxon>Pseudomonadota</taxon>
        <taxon>Alphaproteobacteria</taxon>
        <taxon>Rhodobacterales</taxon>
        <taxon>Paracoccaceae</taxon>
        <taxon>Pseudooctadecabacter</taxon>
    </lineage>
</organism>
<keyword evidence="5" id="KW-1185">Reference proteome</keyword>
<dbReference type="EMBL" id="FWFT01000001">
    <property type="protein sequence ID" value="SLN18415.1"/>
    <property type="molecule type" value="Genomic_DNA"/>
</dbReference>
<dbReference type="InterPro" id="IPR013131">
    <property type="entry name" value="Mannitol_DH_N"/>
</dbReference>
<dbReference type="InterPro" id="IPR050988">
    <property type="entry name" value="Mannitol_DH/Oxidoreductase"/>
</dbReference>
<evidence type="ECO:0000256" key="1">
    <source>
        <dbReference type="ARBA" id="ARBA00023002"/>
    </source>
</evidence>